<dbReference type="AlphaFoldDB" id="A0A316USV7"/>
<dbReference type="InterPro" id="IPR039884">
    <property type="entry name" value="R3HC1/R3HCL"/>
</dbReference>
<name>A0A316USV7_9BASI</name>
<keyword evidence="3" id="KW-1185">Reference proteome</keyword>
<organism evidence="2 3">
    <name type="scientific">Jaminaea rosea</name>
    <dbReference type="NCBI Taxonomy" id="1569628"/>
    <lineage>
        <taxon>Eukaryota</taxon>
        <taxon>Fungi</taxon>
        <taxon>Dikarya</taxon>
        <taxon>Basidiomycota</taxon>
        <taxon>Ustilaginomycotina</taxon>
        <taxon>Exobasidiomycetes</taxon>
        <taxon>Microstromatales</taxon>
        <taxon>Microstromatales incertae sedis</taxon>
        <taxon>Jaminaea</taxon>
    </lineage>
</organism>
<feature type="compositionally biased region" description="Low complexity" evidence="1">
    <location>
        <begin position="173"/>
        <end position="194"/>
    </location>
</feature>
<reference evidence="2 3" key="1">
    <citation type="journal article" date="2018" name="Mol. Biol. Evol.">
        <title>Broad Genomic Sampling Reveals a Smut Pathogenic Ancestry of the Fungal Clade Ustilaginomycotina.</title>
        <authorList>
            <person name="Kijpornyongpan T."/>
            <person name="Mondo S.J."/>
            <person name="Barry K."/>
            <person name="Sandor L."/>
            <person name="Lee J."/>
            <person name="Lipzen A."/>
            <person name="Pangilinan J."/>
            <person name="LaButti K."/>
            <person name="Hainaut M."/>
            <person name="Henrissat B."/>
            <person name="Grigoriev I.V."/>
            <person name="Spatafora J.W."/>
            <person name="Aime M.C."/>
        </authorList>
    </citation>
    <scope>NUCLEOTIDE SEQUENCE [LARGE SCALE GENOMIC DNA]</scope>
    <source>
        <strain evidence="2 3">MCA 5214</strain>
    </source>
</reference>
<feature type="compositionally biased region" description="Low complexity" evidence="1">
    <location>
        <begin position="154"/>
        <end position="165"/>
    </location>
</feature>
<dbReference type="PANTHER" id="PTHR21678">
    <property type="entry name" value="GROWTH INHIBITION AND DIFFERENTIATION RELATED PROTEIN 88"/>
    <property type="match status" value="1"/>
</dbReference>
<dbReference type="EMBL" id="KZ819669">
    <property type="protein sequence ID" value="PWN26963.1"/>
    <property type="molecule type" value="Genomic_DNA"/>
</dbReference>
<feature type="region of interest" description="Disordered" evidence="1">
    <location>
        <begin position="117"/>
        <end position="276"/>
    </location>
</feature>
<proteinExistence type="predicted"/>
<dbReference type="RefSeq" id="XP_025361575.1">
    <property type="nucleotide sequence ID" value="XM_025508852.1"/>
</dbReference>
<protein>
    <submittedName>
        <fullName evidence="2">Uncharacterized protein</fullName>
    </submittedName>
</protein>
<gene>
    <name evidence="2" type="ORF">BDZ90DRAFT_274850</name>
</gene>
<dbReference type="InterPro" id="IPR012677">
    <property type="entry name" value="Nucleotide-bd_a/b_plait_sf"/>
</dbReference>
<accession>A0A316USV7</accession>
<sequence>MSTSTSTSAPGIPTLTLNPLAPLSTRILSLSGFPPELKTRDIQAVFSPWEDDSGGFKIKWLDDTNALVIFNDAAVAKRAYLSTLLSPPPSLMTSAGVAAKVRPYSGEDAQDIIASVQNRSRSRSTAQGGPGAQPAYGASGGNEDGQTQLGLGGSSSSPKKSHSPAFPAPTAVPLPAANSSRPTSTTTNNSTNHAARGHRRHPSSTSTLPAKPVAAALFDAAQGGPSPARHLANAAAAEKERERAVANETVNEEEEEQQKEGREKGDVGSGEVKASA</sequence>
<dbReference type="Gene3D" id="3.30.70.330">
    <property type="match status" value="1"/>
</dbReference>
<dbReference type="GeneID" id="37030675"/>
<dbReference type="PANTHER" id="PTHR21678:SF0">
    <property type="entry name" value="C3H1-TYPE DOMAIN-CONTAINING PROTEIN"/>
    <property type="match status" value="1"/>
</dbReference>
<dbReference type="Proteomes" id="UP000245884">
    <property type="component" value="Unassembled WGS sequence"/>
</dbReference>
<evidence type="ECO:0000313" key="2">
    <source>
        <dbReference type="EMBL" id="PWN26963.1"/>
    </source>
</evidence>
<evidence type="ECO:0000313" key="3">
    <source>
        <dbReference type="Proteomes" id="UP000245884"/>
    </source>
</evidence>
<dbReference type="OrthoDB" id="5418203at2759"/>
<evidence type="ECO:0000256" key="1">
    <source>
        <dbReference type="SAM" id="MobiDB-lite"/>
    </source>
</evidence>